<feature type="transmembrane region" description="Helical" evidence="5">
    <location>
        <begin position="6"/>
        <end position="26"/>
    </location>
</feature>
<evidence type="ECO:0000256" key="3">
    <source>
        <dbReference type="ARBA" id="ARBA00022989"/>
    </source>
</evidence>
<feature type="domain" description="Methylamine utilisation protein MauE" evidence="6">
    <location>
        <begin position="4"/>
        <end position="141"/>
    </location>
</feature>
<accession>A0ABT8C3U8</accession>
<keyword evidence="2 5" id="KW-0812">Transmembrane</keyword>
<evidence type="ECO:0000313" key="7">
    <source>
        <dbReference type="EMBL" id="MDN3686976.1"/>
    </source>
</evidence>
<comment type="subcellular location">
    <subcellularLocation>
        <location evidence="1">Membrane</location>
        <topology evidence="1">Multi-pass membrane protein</topology>
    </subcellularLocation>
</comment>
<dbReference type="Pfam" id="PF07291">
    <property type="entry name" value="MauE"/>
    <property type="match status" value="1"/>
</dbReference>
<dbReference type="InterPro" id="IPR009908">
    <property type="entry name" value="Methylamine_util_MauE"/>
</dbReference>
<keyword evidence="4 5" id="KW-0472">Membrane</keyword>
<sequence>MTVKTLLFVARILVGGLFVFSGLIKVNDPVGTSIKMQEYFDVFATDISPIFEPLKSISLLVAVILVVLEVGLGIMVLTGWKIKTGVYLLLAMILFFTFLTFYSAYFDKVTDCGCFGDAIKLTPWESFYKDLVLLGLILFMAVFRKHLPEGSSTVGKWMTVGSLIISLLLAIVAIRNLPFIDFRAFKEGVNISRAMLPSENLEYRYVMRRDGETVTFDQYPSDESYEFVEMQLKNPEALPKISDFAIWNDEGDHTEEILSGKKVLLLSHQISKMDLSINHMEQISALINAFQGTDVRMVLVAASSEAEMEAFLSENGLKLGYYMADATVVKTIIRSNPGLVFLENGTVLGKYHFRNTPAPEAAKNLFSP</sequence>
<evidence type="ECO:0000256" key="5">
    <source>
        <dbReference type="SAM" id="Phobius"/>
    </source>
</evidence>
<organism evidence="7 8">
    <name type="scientific">Cyclobacterium jeungdonense</name>
    <dbReference type="NCBI Taxonomy" id="708087"/>
    <lineage>
        <taxon>Bacteria</taxon>
        <taxon>Pseudomonadati</taxon>
        <taxon>Bacteroidota</taxon>
        <taxon>Cytophagia</taxon>
        <taxon>Cytophagales</taxon>
        <taxon>Cyclobacteriaceae</taxon>
        <taxon>Cyclobacterium</taxon>
    </lineage>
</organism>
<feature type="transmembrane region" description="Helical" evidence="5">
    <location>
        <begin position="86"/>
        <end position="106"/>
    </location>
</feature>
<proteinExistence type="predicted"/>
<dbReference type="NCBIfam" id="NF045576">
    <property type="entry name" value="BT_3928_fam"/>
    <property type="match status" value="1"/>
</dbReference>
<evidence type="ECO:0000256" key="2">
    <source>
        <dbReference type="ARBA" id="ARBA00022692"/>
    </source>
</evidence>
<dbReference type="EMBL" id="JAUFQS010000004">
    <property type="protein sequence ID" value="MDN3686976.1"/>
    <property type="molecule type" value="Genomic_DNA"/>
</dbReference>
<feature type="transmembrane region" description="Helical" evidence="5">
    <location>
        <begin position="57"/>
        <end position="80"/>
    </location>
</feature>
<dbReference type="Proteomes" id="UP001236663">
    <property type="component" value="Unassembled WGS sequence"/>
</dbReference>
<gene>
    <name evidence="7" type="ORF">QWZ15_03975</name>
</gene>
<comment type="caution">
    <text evidence="7">The sequence shown here is derived from an EMBL/GenBank/DDBJ whole genome shotgun (WGS) entry which is preliminary data.</text>
</comment>
<reference evidence="8" key="1">
    <citation type="journal article" date="2019" name="Int. J. Syst. Evol. Microbiol.">
        <title>The Global Catalogue of Microorganisms (GCM) 10K type strain sequencing project: providing services to taxonomists for standard genome sequencing and annotation.</title>
        <authorList>
            <consortium name="The Broad Institute Genomics Platform"/>
            <consortium name="The Broad Institute Genome Sequencing Center for Infectious Disease"/>
            <person name="Wu L."/>
            <person name="Ma J."/>
        </authorList>
    </citation>
    <scope>NUCLEOTIDE SEQUENCE [LARGE SCALE GENOMIC DNA]</scope>
    <source>
        <strain evidence="8">CECT 7706</strain>
    </source>
</reference>
<evidence type="ECO:0000313" key="8">
    <source>
        <dbReference type="Proteomes" id="UP001236663"/>
    </source>
</evidence>
<evidence type="ECO:0000256" key="1">
    <source>
        <dbReference type="ARBA" id="ARBA00004141"/>
    </source>
</evidence>
<feature type="transmembrane region" description="Helical" evidence="5">
    <location>
        <begin position="127"/>
        <end position="143"/>
    </location>
</feature>
<name>A0ABT8C3U8_9BACT</name>
<keyword evidence="8" id="KW-1185">Reference proteome</keyword>
<evidence type="ECO:0000259" key="6">
    <source>
        <dbReference type="Pfam" id="PF07291"/>
    </source>
</evidence>
<feature type="transmembrane region" description="Helical" evidence="5">
    <location>
        <begin position="155"/>
        <end position="174"/>
    </location>
</feature>
<evidence type="ECO:0000256" key="4">
    <source>
        <dbReference type="ARBA" id="ARBA00023136"/>
    </source>
</evidence>
<dbReference type="RefSeq" id="WP_163383871.1">
    <property type="nucleotide sequence ID" value="NZ_JAUFQS010000004.1"/>
</dbReference>
<protein>
    <submittedName>
        <fullName evidence="7">DoxX family membrane protein</fullName>
    </submittedName>
</protein>
<keyword evidence="3 5" id="KW-1133">Transmembrane helix</keyword>